<organism evidence="1 2">
    <name type="scientific">Octopus vulgaris</name>
    <name type="common">Common octopus</name>
    <dbReference type="NCBI Taxonomy" id="6645"/>
    <lineage>
        <taxon>Eukaryota</taxon>
        <taxon>Metazoa</taxon>
        <taxon>Spiralia</taxon>
        <taxon>Lophotrochozoa</taxon>
        <taxon>Mollusca</taxon>
        <taxon>Cephalopoda</taxon>
        <taxon>Coleoidea</taxon>
        <taxon>Octopodiformes</taxon>
        <taxon>Octopoda</taxon>
        <taxon>Incirrata</taxon>
        <taxon>Octopodidae</taxon>
        <taxon>Octopus</taxon>
    </lineage>
</organism>
<dbReference type="Proteomes" id="UP001162480">
    <property type="component" value="Chromosome 18"/>
</dbReference>
<dbReference type="EMBL" id="OX597831">
    <property type="protein sequence ID" value="CAI9736436.1"/>
    <property type="molecule type" value="Genomic_DNA"/>
</dbReference>
<accession>A0AA36BMY5</accession>
<reference evidence="1" key="1">
    <citation type="submission" date="2023-08" db="EMBL/GenBank/DDBJ databases">
        <authorList>
            <person name="Alioto T."/>
            <person name="Alioto T."/>
            <person name="Gomez Garrido J."/>
        </authorList>
    </citation>
    <scope>NUCLEOTIDE SEQUENCE</scope>
</reference>
<keyword evidence="2" id="KW-1185">Reference proteome</keyword>
<evidence type="ECO:0000313" key="2">
    <source>
        <dbReference type="Proteomes" id="UP001162480"/>
    </source>
</evidence>
<proteinExistence type="predicted"/>
<evidence type="ECO:0000313" key="1">
    <source>
        <dbReference type="EMBL" id="CAI9736436.1"/>
    </source>
</evidence>
<protein>
    <submittedName>
        <fullName evidence="1">Uncharacterized protein</fullName>
    </submittedName>
</protein>
<gene>
    <name evidence="1" type="ORF">OCTVUL_1B013158</name>
</gene>
<sequence length="97" mass="11459">MRLCSVKRPHAYQKFDTRKIGPSYAAEIRNRFELLAIEENQEAEEIWEKVKEIVVETAEKHELYKKPIRSAKWISEEAIAKVEERRRWPEAGMKCGA</sequence>
<dbReference type="AlphaFoldDB" id="A0AA36BMY5"/>
<name>A0AA36BMY5_OCTVU</name>